<evidence type="ECO:0000313" key="2">
    <source>
        <dbReference type="EMBL" id="KAG6503791.1"/>
    </source>
</evidence>
<comment type="caution">
    <text evidence="2">The sequence shown here is derived from an EMBL/GenBank/DDBJ whole genome shotgun (WGS) entry which is preliminary data.</text>
</comment>
<accession>A0A8J5GDE3</accession>
<keyword evidence="3" id="KW-1185">Reference proteome</keyword>
<sequence length="103" mass="11930">MWLLRCKFYAVDASCMQEQTTFGTAYSTPESETEYAGGWLVAANYVLLQLGLILITILIVLVLQFDDQFLWIQDSRDQYTKERLDSVIDQYTKRLDSVTTVLF</sequence>
<keyword evidence="1" id="KW-1133">Transmembrane helix</keyword>
<reference evidence="2 3" key="1">
    <citation type="submission" date="2020-08" db="EMBL/GenBank/DDBJ databases">
        <title>Plant Genome Project.</title>
        <authorList>
            <person name="Zhang R.-G."/>
        </authorList>
    </citation>
    <scope>NUCLEOTIDE SEQUENCE [LARGE SCALE GENOMIC DNA]</scope>
    <source>
        <tissue evidence="2">Rhizome</tissue>
    </source>
</reference>
<organism evidence="2 3">
    <name type="scientific">Zingiber officinale</name>
    <name type="common">Ginger</name>
    <name type="synonym">Amomum zingiber</name>
    <dbReference type="NCBI Taxonomy" id="94328"/>
    <lineage>
        <taxon>Eukaryota</taxon>
        <taxon>Viridiplantae</taxon>
        <taxon>Streptophyta</taxon>
        <taxon>Embryophyta</taxon>
        <taxon>Tracheophyta</taxon>
        <taxon>Spermatophyta</taxon>
        <taxon>Magnoliopsida</taxon>
        <taxon>Liliopsida</taxon>
        <taxon>Zingiberales</taxon>
        <taxon>Zingiberaceae</taxon>
        <taxon>Zingiber</taxon>
    </lineage>
</organism>
<evidence type="ECO:0000256" key="1">
    <source>
        <dbReference type="SAM" id="Phobius"/>
    </source>
</evidence>
<feature type="transmembrane region" description="Helical" evidence="1">
    <location>
        <begin position="39"/>
        <end position="63"/>
    </location>
</feature>
<proteinExistence type="predicted"/>
<name>A0A8J5GDE3_ZINOF</name>
<evidence type="ECO:0000313" key="3">
    <source>
        <dbReference type="Proteomes" id="UP000734854"/>
    </source>
</evidence>
<protein>
    <submittedName>
        <fullName evidence="2">Uncharacterized protein</fullName>
    </submittedName>
</protein>
<dbReference type="EMBL" id="JACMSC010000010">
    <property type="protein sequence ID" value="KAG6503791.1"/>
    <property type="molecule type" value="Genomic_DNA"/>
</dbReference>
<gene>
    <name evidence="2" type="ORF">ZIOFF_036115</name>
</gene>
<keyword evidence="1" id="KW-0812">Transmembrane</keyword>
<keyword evidence="1" id="KW-0472">Membrane</keyword>
<dbReference type="AlphaFoldDB" id="A0A8J5GDE3"/>
<dbReference type="Proteomes" id="UP000734854">
    <property type="component" value="Unassembled WGS sequence"/>
</dbReference>